<dbReference type="SUPFAM" id="SSF51735">
    <property type="entry name" value="NAD(P)-binding Rossmann-fold domains"/>
    <property type="match status" value="1"/>
</dbReference>
<protein>
    <submittedName>
        <fullName evidence="2">Putative NADH-flavin reductase</fullName>
    </submittedName>
</protein>
<dbReference type="STRING" id="946677.SAMN05444484_102498"/>
<dbReference type="Proteomes" id="UP000184028">
    <property type="component" value="Unassembled WGS sequence"/>
</dbReference>
<name>A0A1M7DAL7_9FLAO</name>
<accession>A0A1M7DAL7</accession>
<dbReference type="EMBL" id="FRBT01000002">
    <property type="protein sequence ID" value="SHL76514.1"/>
    <property type="molecule type" value="Genomic_DNA"/>
</dbReference>
<dbReference type="OrthoDB" id="9790734at2"/>
<keyword evidence="3" id="KW-1185">Reference proteome</keyword>
<dbReference type="AlphaFoldDB" id="A0A1M7DAL7"/>
<evidence type="ECO:0000313" key="3">
    <source>
        <dbReference type="Proteomes" id="UP000184028"/>
    </source>
</evidence>
<dbReference type="InterPro" id="IPR036291">
    <property type="entry name" value="NAD(P)-bd_dom_sf"/>
</dbReference>
<dbReference type="GO" id="GO:0004074">
    <property type="term" value="F:biliverdin reductase [NAD(P)H] activity"/>
    <property type="evidence" value="ECO:0007669"/>
    <property type="project" value="TreeGrafter"/>
</dbReference>
<evidence type="ECO:0000259" key="1">
    <source>
        <dbReference type="Pfam" id="PF13460"/>
    </source>
</evidence>
<sequence>MKNIEKVAVLGGGGRTGKYLVNQLLKKGFSVKLLLRNPKDFTIQDTKIEIVKGDALDIESIQELLMNCQAVMSTIGQRKNESLVASVATRNILKTMKDYSIQRYVLLAGLNIDTPFDKKSPKTLMATEWMKNNFPLIQEDRQKAYGFLTESEVNWTQVRVPFIEFTDLITEISVNTEDCLGDKISAQNIAGFMVEEMIESKFSRQSPFISAV</sequence>
<reference evidence="3" key="1">
    <citation type="submission" date="2016-11" db="EMBL/GenBank/DDBJ databases">
        <authorList>
            <person name="Varghese N."/>
            <person name="Submissions S."/>
        </authorList>
    </citation>
    <scope>NUCLEOTIDE SEQUENCE [LARGE SCALE GENOMIC DNA]</scope>
    <source>
        <strain evidence="3">DSM 24724</strain>
    </source>
</reference>
<dbReference type="RefSeq" id="WP_068841959.1">
    <property type="nucleotide sequence ID" value="NZ_FRBT01000002.1"/>
</dbReference>
<dbReference type="PANTHER" id="PTHR43355">
    <property type="entry name" value="FLAVIN REDUCTASE (NADPH)"/>
    <property type="match status" value="1"/>
</dbReference>
<organism evidence="2 3">
    <name type="scientific">Flavobacterium chilense</name>
    <dbReference type="NCBI Taxonomy" id="946677"/>
    <lineage>
        <taxon>Bacteria</taxon>
        <taxon>Pseudomonadati</taxon>
        <taxon>Bacteroidota</taxon>
        <taxon>Flavobacteriia</taxon>
        <taxon>Flavobacteriales</taxon>
        <taxon>Flavobacteriaceae</taxon>
        <taxon>Flavobacterium</taxon>
    </lineage>
</organism>
<dbReference type="InterPro" id="IPR016040">
    <property type="entry name" value="NAD(P)-bd_dom"/>
</dbReference>
<proteinExistence type="predicted"/>
<evidence type="ECO:0000313" key="2">
    <source>
        <dbReference type="EMBL" id="SHL76514.1"/>
    </source>
</evidence>
<feature type="domain" description="NAD(P)-binding" evidence="1">
    <location>
        <begin position="11"/>
        <end position="196"/>
    </location>
</feature>
<dbReference type="Gene3D" id="3.40.50.720">
    <property type="entry name" value="NAD(P)-binding Rossmann-like Domain"/>
    <property type="match status" value="1"/>
</dbReference>
<dbReference type="InterPro" id="IPR051606">
    <property type="entry name" value="Polyketide_Oxido-like"/>
</dbReference>
<gene>
    <name evidence="2" type="ORF">SAMN05444484_102498</name>
</gene>
<dbReference type="Pfam" id="PF13460">
    <property type="entry name" value="NAD_binding_10"/>
    <property type="match status" value="1"/>
</dbReference>
<dbReference type="GO" id="GO:0042602">
    <property type="term" value="F:riboflavin reductase (NADPH) activity"/>
    <property type="evidence" value="ECO:0007669"/>
    <property type="project" value="TreeGrafter"/>
</dbReference>
<dbReference type="PANTHER" id="PTHR43355:SF2">
    <property type="entry name" value="FLAVIN REDUCTASE (NADPH)"/>
    <property type="match status" value="1"/>
</dbReference>